<proteinExistence type="predicted"/>
<evidence type="ECO:0000313" key="2">
    <source>
        <dbReference type="Proteomes" id="UP000274131"/>
    </source>
</evidence>
<reference evidence="1 2" key="2">
    <citation type="submission" date="2018-10" db="EMBL/GenBank/DDBJ databases">
        <authorList>
            <consortium name="Pathogen Informatics"/>
        </authorList>
    </citation>
    <scope>NUCLEOTIDE SEQUENCE [LARGE SCALE GENOMIC DNA]</scope>
</reference>
<organism evidence="3">
    <name type="scientific">Enterobius vermicularis</name>
    <name type="common">Human pinworm</name>
    <dbReference type="NCBI Taxonomy" id="51028"/>
    <lineage>
        <taxon>Eukaryota</taxon>
        <taxon>Metazoa</taxon>
        <taxon>Ecdysozoa</taxon>
        <taxon>Nematoda</taxon>
        <taxon>Chromadorea</taxon>
        <taxon>Rhabditida</taxon>
        <taxon>Spirurina</taxon>
        <taxon>Oxyuridomorpha</taxon>
        <taxon>Oxyuroidea</taxon>
        <taxon>Oxyuridae</taxon>
        <taxon>Enterobius</taxon>
    </lineage>
</organism>
<evidence type="ECO:0000313" key="3">
    <source>
        <dbReference type="WBParaSite" id="EVEC_0001246401-mRNA-1"/>
    </source>
</evidence>
<protein>
    <submittedName>
        <fullName evidence="1 3">Uncharacterized protein</fullName>
    </submittedName>
</protein>
<evidence type="ECO:0000313" key="1">
    <source>
        <dbReference type="EMBL" id="VDD96914.1"/>
    </source>
</evidence>
<keyword evidence="2" id="KW-1185">Reference proteome</keyword>
<sequence length="62" mass="7106">MVVNGGTPITCNFEAAAAAAAKPRHERYAAHIPLKRDEDDDRRSTERSTISSRFLVRFFRWL</sequence>
<gene>
    <name evidence="1" type="ORF">EVEC_LOCUS11665</name>
</gene>
<accession>A0A0N4VNB8</accession>
<dbReference type="EMBL" id="UXUI01012470">
    <property type="protein sequence ID" value="VDD96914.1"/>
    <property type="molecule type" value="Genomic_DNA"/>
</dbReference>
<reference evidence="3" key="1">
    <citation type="submission" date="2017-02" db="UniProtKB">
        <authorList>
            <consortium name="WormBaseParasite"/>
        </authorList>
    </citation>
    <scope>IDENTIFICATION</scope>
</reference>
<name>A0A0N4VNB8_ENTVE</name>
<dbReference type="AlphaFoldDB" id="A0A0N4VNB8"/>
<dbReference type="Proteomes" id="UP000274131">
    <property type="component" value="Unassembled WGS sequence"/>
</dbReference>
<dbReference type="WBParaSite" id="EVEC_0001246401-mRNA-1">
    <property type="protein sequence ID" value="EVEC_0001246401-mRNA-1"/>
    <property type="gene ID" value="EVEC_0001246401"/>
</dbReference>